<protein>
    <submittedName>
        <fullName evidence="2">Uncharacterized protein</fullName>
    </submittedName>
</protein>
<dbReference type="EMBL" id="JBIRXV010000001">
    <property type="protein sequence ID" value="MFI2318878.1"/>
    <property type="molecule type" value="Genomic_DNA"/>
</dbReference>
<gene>
    <name evidence="2" type="ORF">ACH47G_00160</name>
</gene>
<evidence type="ECO:0000256" key="1">
    <source>
        <dbReference type="SAM" id="MobiDB-lite"/>
    </source>
</evidence>
<feature type="compositionally biased region" description="Gly residues" evidence="1">
    <location>
        <begin position="8"/>
        <end position="18"/>
    </location>
</feature>
<evidence type="ECO:0000313" key="3">
    <source>
        <dbReference type="Proteomes" id="UP001611450"/>
    </source>
</evidence>
<dbReference type="RefSeq" id="WP_396946229.1">
    <property type="nucleotide sequence ID" value="NZ_JBIRXV010000001.1"/>
</dbReference>
<dbReference type="Proteomes" id="UP001611450">
    <property type="component" value="Unassembled WGS sequence"/>
</dbReference>
<keyword evidence="3" id="KW-1185">Reference proteome</keyword>
<name>A0ABW7WBB1_9NOCA</name>
<organism evidence="2 3">
    <name type="scientific">Nocardia beijingensis</name>
    <dbReference type="NCBI Taxonomy" id="95162"/>
    <lineage>
        <taxon>Bacteria</taxon>
        <taxon>Bacillati</taxon>
        <taxon>Actinomycetota</taxon>
        <taxon>Actinomycetes</taxon>
        <taxon>Mycobacteriales</taxon>
        <taxon>Nocardiaceae</taxon>
        <taxon>Nocardia</taxon>
    </lineage>
</organism>
<sequence>MSRQFGSAGRGCGEGGGADPRSREQPGREQGVGVHRAGECGGQGHRDPGSFDAGRARQVGARRFGGGEQAAVAVGDEIGGGAGRDVIGRAESAMAARSRDSQGTTPGLYSRVVALSGTGHGDLLAHDS</sequence>
<comment type="caution">
    <text evidence="2">The sequence shown here is derived from an EMBL/GenBank/DDBJ whole genome shotgun (WGS) entry which is preliminary data.</text>
</comment>
<reference evidence="2 3" key="1">
    <citation type="submission" date="2024-10" db="EMBL/GenBank/DDBJ databases">
        <title>The Natural Products Discovery Center: Release of the First 8490 Sequenced Strains for Exploring Actinobacteria Biosynthetic Diversity.</title>
        <authorList>
            <person name="Kalkreuter E."/>
            <person name="Kautsar S.A."/>
            <person name="Yang D."/>
            <person name="Bader C.D."/>
            <person name="Teijaro C.N."/>
            <person name="Fluegel L."/>
            <person name="Davis C.M."/>
            <person name="Simpson J.R."/>
            <person name="Lauterbach L."/>
            <person name="Steele A.D."/>
            <person name="Gui C."/>
            <person name="Meng S."/>
            <person name="Li G."/>
            <person name="Viehrig K."/>
            <person name="Ye F."/>
            <person name="Su P."/>
            <person name="Kiefer A.F."/>
            <person name="Nichols A."/>
            <person name="Cepeda A.J."/>
            <person name="Yan W."/>
            <person name="Fan B."/>
            <person name="Jiang Y."/>
            <person name="Adhikari A."/>
            <person name="Zheng C.-J."/>
            <person name="Schuster L."/>
            <person name="Cowan T.M."/>
            <person name="Smanski M.J."/>
            <person name="Chevrette M.G."/>
            <person name="De Carvalho L.P.S."/>
            <person name="Shen B."/>
        </authorList>
    </citation>
    <scope>NUCLEOTIDE SEQUENCE [LARGE SCALE GENOMIC DNA]</scope>
    <source>
        <strain evidence="2 3">NPDC019626</strain>
    </source>
</reference>
<feature type="region of interest" description="Disordered" evidence="1">
    <location>
        <begin position="1"/>
        <end position="56"/>
    </location>
</feature>
<accession>A0ABW7WBB1</accession>
<evidence type="ECO:0000313" key="2">
    <source>
        <dbReference type="EMBL" id="MFI2318878.1"/>
    </source>
</evidence>
<proteinExistence type="predicted"/>